<protein>
    <submittedName>
        <fullName evidence="2">Uncharacterized protein</fullName>
    </submittedName>
</protein>
<dbReference type="NCBIfam" id="TIGR01167">
    <property type="entry name" value="LPXTG_anchor"/>
    <property type="match status" value="1"/>
</dbReference>
<dbReference type="AlphaFoldDB" id="X1TPX4"/>
<keyword evidence="1" id="KW-0812">Transmembrane</keyword>
<reference evidence="2" key="1">
    <citation type="journal article" date="2014" name="Front. Microbiol.">
        <title>High frequency of phylogenetically diverse reductive dehalogenase-homologous genes in deep subseafloor sedimentary metagenomes.</title>
        <authorList>
            <person name="Kawai M."/>
            <person name="Futagami T."/>
            <person name="Toyoda A."/>
            <person name="Takaki Y."/>
            <person name="Nishi S."/>
            <person name="Hori S."/>
            <person name="Arai W."/>
            <person name="Tsubouchi T."/>
            <person name="Morono Y."/>
            <person name="Uchiyama I."/>
            <person name="Ito T."/>
            <person name="Fujiyama A."/>
            <person name="Inagaki F."/>
            <person name="Takami H."/>
        </authorList>
    </citation>
    <scope>NUCLEOTIDE SEQUENCE</scope>
    <source>
        <strain evidence="2">Expedition CK06-06</strain>
    </source>
</reference>
<accession>X1TPX4</accession>
<sequence length="41" mass="4794">PPVYYWPAFKEMLKKNWSYLALGGAGITGLIIWLLRRKRGE</sequence>
<keyword evidence="1" id="KW-1133">Transmembrane helix</keyword>
<proteinExistence type="predicted"/>
<name>X1TPX4_9ZZZZ</name>
<feature type="transmembrane region" description="Helical" evidence="1">
    <location>
        <begin position="17"/>
        <end position="35"/>
    </location>
</feature>
<comment type="caution">
    <text evidence="2">The sequence shown here is derived from an EMBL/GenBank/DDBJ whole genome shotgun (WGS) entry which is preliminary data.</text>
</comment>
<feature type="non-terminal residue" evidence="2">
    <location>
        <position position="1"/>
    </location>
</feature>
<keyword evidence="1" id="KW-0472">Membrane</keyword>
<evidence type="ECO:0000256" key="1">
    <source>
        <dbReference type="SAM" id="Phobius"/>
    </source>
</evidence>
<organism evidence="2">
    <name type="scientific">marine sediment metagenome</name>
    <dbReference type="NCBI Taxonomy" id="412755"/>
    <lineage>
        <taxon>unclassified sequences</taxon>
        <taxon>metagenomes</taxon>
        <taxon>ecological metagenomes</taxon>
    </lineage>
</organism>
<gene>
    <name evidence="2" type="ORF">S12H4_43374</name>
</gene>
<evidence type="ECO:0000313" key="2">
    <source>
        <dbReference type="EMBL" id="GAJ07393.1"/>
    </source>
</evidence>
<dbReference type="EMBL" id="BARW01026614">
    <property type="protein sequence ID" value="GAJ07393.1"/>
    <property type="molecule type" value="Genomic_DNA"/>
</dbReference>